<evidence type="ECO:0000256" key="13">
    <source>
        <dbReference type="SAM" id="Coils"/>
    </source>
</evidence>
<evidence type="ECO:0000256" key="2">
    <source>
        <dbReference type="ARBA" id="ARBA00004141"/>
    </source>
</evidence>
<keyword evidence="4" id="KW-0597">Phosphoprotein</keyword>
<protein>
    <recommendedName>
        <fullName evidence="3">histidine kinase</fullName>
        <ecNumber evidence="3">2.7.13.3</ecNumber>
    </recommendedName>
</protein>
<evidence type="ECO:0000256" key="10">
    <source>
        <dbReference type="ARBA" id="ARBA00022989"/>
    </source>
</evidence>
<keyword evidence="5" id="KW-0808">Transferase</keyword>
<dbReference type="EC" id="2.7.13.3" evidence="3"/>
<comment type="catalytic activity">
    <reaction evidence="1">
        <text>ATP + protein L-histidine = ADP + protein N-phospho-L-histidine.</text>
        <dbReference type="EC" id="2.7.13.3"/>
    </reaction>
</comment>
<accession>A0A235H7W1</accession>
<feature type="transmembrane region" description="Helical" evidence="15">
    <location>
        <begin position="93"/>
        <end position="112"/>
    </location>
</feature>
<feature type="transmembrane region" description="Helical" evidence="15">
    <location>
        <begin position="43"/>
        <end position="60"/>
    </location>
</feature>
<keyword evidence="12 15" id="KW-0472">Membrane</keyword>
<dbReference type="RefSeq" id="WP_094306137.1">
    <property type="nucleotide sequence ID" value="NZ_NOWT01000031.1"/>
</dbReference>
<dbReference type="GO" id="GO:0004673">
    <property type="term" value="F:protein histidine kinase activity"/>
    <property type="evidence" value="ECO:0007669"/>
    <property type="project" value="UniProtKB-EC"/>
</dbReference>
<dbReference type="GO" id="GO:0000160">
    <property type="term" value="P:phosphorelay signal transduction system"/>
    <property type="evidence" value="ECO:0007669"/>
    <property type="project" value="UniProtKB-KW"/>
</dbReference>
<evidence type="ECO:0000256" key="9">
    <source>
        <dbReference type="ARBA" id="ARBA00022840"/>
    </source>
</evidence>
<dbReference type="PANTHER" id="PTHR41523">
    <property type="entry name" value="TWO-COMPONENT SYSTEM SENSOR PROTEIN"/>
    <property type="match status" value="1"/>
</dbReference>
<keyword evidence="13" id="KW-0175">Coiled coil</keyword>
<evidence type="ECO:0000256" key="7">
    <source>
        <dbReference type="ARBA" id="ARBA00022741"/>
    </source>
</evidence>
<reference evidence="17 18" key="1">
    <citation type="submission" date="2017-07" db="EMBL/GenBank/DDBJ databases">
        <title>Whole genome sequence of Azospirillum brasilense 2A1, a potential biofertilizer strain.</title>
        <authorList>
            <person name="Fontana C.A."/>
            <person name="Toffoli L.M."/>
            <person name="Salazar S.M."/>
            <person name="Puglisi E."/>
            <person name="Pedraza R."/>
            <person name="Bassi D."/>
            <person name="Cocconcelli P.S."/>
        </authorList>
    </citation>
    <scope>NUCLEOTIDE SEQUENCE [LARGE SCALE GENOMIC DNA]</scope>
    <source>
        <strain evidence="17 18">2A1</strain>
    </source>
</reference>
<evidence type="ECO:0000256" key="1">
    <source>
        <dbReference type="ARBA" id="ARBA00000085"/>
    </source>
</evidence>
<dbReference type="InterPro" id="IPR005467">
    <property type="entry name" value="His_kinase_dom"/>
</dbReference>
<dbReference type="EMBL" id="NOWT01000031">
    <property type="protein sequence ID" value="OYD81597.1"/>
    <property type="molecule type" value="Genomic_DNA"/>
</dbReference>
<keyword evidence="6 15" id="KW-0812">Transmembrane</keyword>
<evidence type="ECO:0000256" key="4">
    <source>
        <dbReference type="ARBA" id="ARBA00022553"/>
    </source>
</evidence>
<dbReference type="GO" id="GO:0016020">
    <property type="term" value="C:membrane"/>
    <property type="evidence" value="ECO:0007669"/>
    <property type="project" value="UniProtKB-SubCell"/>
</dbReference>
<evidence type="ECO:0000259" key="16">
    <source>
        <dbReference type="PROSITE" id="PS50109"/>
    </source>
</evidence>
<evidence type="ECO:0000256" key="8">
    <source>
        <dbReference type="ARBA" id="ARBA00022777"/>
    </source>
</evidence>
<evidence type="ECO:0000256" key="11">
    <source>
        <dbReference type="ARBA" id="ARBA00023012"/>
    </source>
</evidence>
<dbReference type="PANTHER" id="PTHR41523:SF8">
    <property type="entry name" value="ETHYLENE RESPONSE SENSOR PROTEIN"/>
    <property type="match status" value="1"/>
</dbReference>
<evidence type="ECO:0000313" key="18">
    <source>
        <dbReference type="Proteomes" id="UP000215367"/>
    </source>
</evidence>
<comment type="caution">
    <text evidence="17">The sequence shown here is derived from an EMBL/GenBank/DDBJ whole genome shotgun (WGS) entry which is preliminary data.</text>
</comment>
<dbReference type="Pfam" id="PF07568">
    <property type="entry name" value="HisKA_2"/>
    <property type="match status" value="1"/>
</dbReference>
<dbReference type="SUPFAM" id="SSF55874">
    <property type="entry name" value="ATPase domain of HSP90 chaperone/DNA topoisomerase II/histidine kinase"/>
    <property type="match status" value="1"/>
</dbReference>
<keyword evidence="11" id="KW-0902">Two-component regulatory system</keyword>
<dbReference type="Proteomes" id="UP000215367">
    <property type="component" value="Unassembled WGS sequence"/>
</dbReference>
<dbReference type="PROSITE" id="PS50109">
    <property type="entry name" value="HIS_KIN"/>
    <property type="match status" value="1"/>
</dbReference>
<keyword evidence="8" id="KW-0418">Kinase</keyword>
<dbReference type="InterPro" id="IPR036890">
    <property type="entry name" value="HATPase_C_sf"/>
</dbReference>
<dbReference type="InterPro" id="IPR011495">
    <property type="entry name" value="Sig_transdc_His_kin_sub2_dim/P"/>
</dbReference>
<keyword evidence="7" id="KW-0547">Nucleotide-binding</keyword>
<dbReference type="InterPro" id="IPR025201">
    <property type="entry name" value="KdpD_TM"/>
</dbReference>
<feature type="coiled-coil region" evidence="13">
    <location>
        <begin position="112"/>
        <end position="149"/>
    </location>
</feature>
<sequence>MHRLIARASSLNGLTRFQQYAAATAIIAVFVAIRLALDTILPGYPFLILLPAVMLTALLLDGRAGIYAVAVSTVCAWYLFIPPRFTFDWPDLPNSVALALYVPIALLMVRIIEDLRKAVNAFNRREQELKDLVRRLQTADAEKDVLLREVNHRIKNDLQLVSALLHLQSRKLASPEAREALVTAADRIGVMGRVHTRLTRRDTEAAVDMKDFLEGLCDDLRSTLVGVQPVAVRVQAEPVTMPLSHAVPMGLIVNELLTNALKYAFRDGRSGWVDISLRCAPDACELVVRDDGIGLQGQQPRDGSLGLSLVRSLVQGIDGDLQTTEDGGVVHTIRFRRPGAKADDSSPEPPAAIISGNGPSGRQDSGPAAAMATAQP</sequence>
<evidence type="ECO:0000256" key="5">
    <source>
        <dbReference type="ARBA" id="ARBA00022679"/>
    </source>
</evidence>
<dbReference type="InterPro" id="IPR003594">
    <property type="entry name" value="HATPase_dom"/>
</dbReference>
<dbReference type="GO" id="GO:0005524">
    <property type="term" value="F:ATP binding"/>
    <property type="evidence" value="ECO:0007669"/>
    <property type="project" value="UniProtKB-KW"/>
</dbReference>
<evidence type="ECO:0000256" key="6">
    <source>
        <dbReference type="ARBA" id="ARBA00022692"/>
    </source>
</evidence>
<dbReference type="Gene3D" id="1.20.120.620">
    <property type="entry name" value="Backbone structure of the membrane domain of e. Coli histidine kinase receptor kdpd"/>
    <property type="match status" value="1"/>
</dbReference>
<dbReference type="Gene3D" id="3.30.565.10">
    <property type="entry name" value="Histidine kinase-like ATPase, C-terminal domain"/>
    <property type="match status" value="1"/>
</dbReference>
<evidence type="ECO:0000256" key="3">
    <source>
        <dbReference type="ARBA" id="ARBA00012438"/>
    </source>
</evidence>
<evidence type="ECO:0000313" key="17">
    <source>
        <dbReference type="EMBL" id="OYD81597.1"/>
    </source>
</evidence>
<feature type="transmembrane region" description="Helical" evidence="15">
    <location>
        <begin position="65"/>
        <end position="81"/>
    </location>
</feature>
<comment type="subcellular location">
    <subcellularLocation>
        <location evidence="2">Membrane</location>
        <topology evidence="2">Multi-pass membrane protein</topology>
    </subcellularLocation>
</comment>
<dbReference type="InterPro" id="IPR038318">
    <property type="entry name" value="KdpD_sf"/>
</dbReference>
<evidence type="ECO:0000256" key="12">
    <source>
        <dbReference type="ARBA" id="ARBA00023136"/>
    </source>
</evidence>
<feature type="domain" description="Histidine kinase" evidence="16">
    <location>
        <begin position="149"/>
        <end position="341"/>
    </location>
</feature>
<dbReference type="Pfam" id="PF13493">
    <property type="entry name" value="DUF4118"/>
    <property type="match status" value="1"/>
</dbReference>
<organism evidence="17 18">
    <name type="scientific">Azospirillum brasilense</name>
    <dbReference type="NCBI Taxonomy" id="192"/>
    <lineage>
        <taxon>Bacteria</taxon>
        <taxon>Pseudomonadati</taxon>
        <taxon>Pseudomonadota</taxon>
        <taxon>Alphaproteobacteria</taxon>
        <taxon>Rhodospirillales</taxon>
        <taxon>Azospirillaceae</taxon>
        <taxon>Azospirillum</taxon>
    </lineage>
</organism>
<gene>
    <name evidence="17" type="ORF">CHT98_25020</name>
</gene>
<name>A0A235H7W1_AZOBR</name>
<evidence type="ECO:0000256" key="15">
    <source>
        <dbReference type="SAM" id="Phobius"/>
    </source>
</evidence>
<dbReference type="Pfam" id="PF02518">
    <property type="entry name" value="HATPase_c"/>
    <property type="match status" value="1"/>
</dbReference>
<keyword evidence="9" id="KW-0067">ATP-binding</keyword>
<evidence type="ECO:0000256" key="14">
    <source>
        <dbReference type="SAM" id="MobiDB-lite"/>
    </source>
</evidence>
<feature type="region of interest" description="Disordered" evidence="14">
    <location>
        <begin position="337"/>
        <end position="376"/>
    </location>
</feature>
<proteinExistence type="predicted"/>
<keyword evidence="10 15" id="KW-1133">Transmembrane helix</keyword>
<feature type="transmembrane region" description="Helical" evidence="15">
    <location>
        <begin position="20"/>
        <end position="37"/>
    </location>
</feature>
<dbReference type="SMART" id="SM00387">
    <property type="entry name" value="HATPase_c"/>
    <property type="match status" value="1"/>
</dbReference>
<dbReference type="AlphaFoldDB" id="A0A235H7W1"/>